<proteinExistence type="predicted"/>
<keyword evidence="1" id="KW-0547">Nucleotide-binding</keyword>
<feature type="domain" description="ABC transporter" evidence="4">
    <location>
        <begin position="5"/>
        <end position="224"/>
    </location>
</feature>
<dbReference type="PROSITE" id="PS00211">
    <property type="entry name" value="ABC_TRANSPORTER_1"/>
    <property type="match status" value="1"/>
</dbReference>
<feature type="region of interest" description="Disordered" evidence="3">
    <location>
        <begin position="295"/>
        <end position="314"/>
    </location>
</feature>
<protein>
    <recommendedName>
        <fullName evidence="4">ABC transporter domain-containing protein</fullName>
    </recommendedName>
</protein>
<dbReference type="Proteomes" id="UP000641932">
    <property type="component" value="Unassembled WGS sequence"/>
</dbReference>
<evidence type="ECO:0000259" key="4">
    <source>
        <dbReference type="PROSITE" id="PS50893"/>
    </source>
</evidence>
<accession>A0A917ZE36</accession>
<comment type="caution">
    <text evidence="5">The sequence shown here is derived from an EMBL/GenBank/DDBJ whole genome shotgun (WGS) entry which is preliminary data.</text>
</comment>
<evidence type="ECO:0000256" key="3">
    <source>
        <dbReference type="SAM" id="MobiDB-lite"/>
    </source>
</evidence>
<organism evidence="5 6">
    <name type="scientific">Wenjunlia tyrosinilytica</name>
    <dbReference type="NCBI Taxonomy" id="1544741"/>
    <lineage>
        <taxon>Bacteria</taxon>
        <taxon>Bacillati</taxon>
        <taxon>Actinomycetota</taxon>
        <taxon>Actinomycetes</taxon>
        <taxon>Kitasatosporales</taxon>
        <taxon>Streptomycetaceae</taxon>
        <taxon>Wenjunlia</taxon>
    </lineage>
</organism>
<reference evidence="5" key="1">
    <citation type="journal article" date="2014" name="Int. J. Syst. Evol. Microbiol.">
        <title>Complete genome sequence of Corynebacterium casei LMG S-19264T (=DSM 44701T), isolated from a smear-ripened cheese.</title>
        <authorList>
            <consortium name="US DOE Joint Genome Institute (JGI-PGF)"/>
            <person name="Walter F."/>
            <person name="Albersmeier A."/>
            <person name="Kalinowski J."/>
            <person name="Ruckert C."/>
        </authorList>
    </citation>
    <scope>NUCLEOTIDE SEQUENCE</scope>
    <source>
        <strain evidence="5">CGMCC 4.7201</strain>
    </source>
</reference>
<sequence>MSGEWGAYGVTVRFGRTTALDDVTLEVPAGQVTALVGGDGAGKTTLLRTLVGVVPPDSGTISVPALRDIGFMPTASGVWRDLSVDENVDFVAAAYGLRGAELRGRRAELLEAAGLAGVGDRLAGQLSGGMRQKLAFSLAMLHRPTLLVLDEPSTGVDPVSRVDLWRLIARAAADGAAVAMATTYLDEAERAAAVLVLDEGRTLAYGPPEKVTAQAPGTVTVSVAREAARLQGAADRDSRLAGGEANHGGVSVAREAARLQGAADRDSRLAGGEANHGSPTTAAPVDRGYSWRRGHEFHTWHPGPPGPGERPLEPDMEDAVIAAALADRAARAGGGARTGEDREDIADAGPTGRDPNSDNGAVRAEAAGSEGRNA</sequence>
<evidence type="ECO:0000313" key="5">
    <source>
        <dbReference type="EMBL" id="GGO81325.1"/>
    </source>
</evidence>
<reference evidence="5" key="2">
    <citation type="submission" date="2020-09" db="EMBL/GenBank/DDBJ databases">
        <authorList>
            <person name="Sun Q."/>
            <person name="Zhou Y."/>
        </authorList>
    </citation>
    <scope>NUCLEOTIDE SEQUENCE</scope>
    <source>
        <strain evidence="5">CGMCC 4.7201</strain>
    </source>
</reference>
<dbReference type="Gene3D" id="3.40.50.300">
    <property type="entry name" value="P-loop containing nucleotide triphosphate hydrolases"/>
    <property type="match status" value="1"/>
</dbReference>
<evidence type="ECO:0000256" key="1">
    <source>
        <dbReference type="ARBA" id="ARBA00022741"/>
    </source>
</evidence>
<evidence type="ECO:0000313" key="6">
    <source>
        <dbReference type="Proteomes" id="UP000641932"/>
    </source>
</evidence>
<dbReference type="AlphaFoldDB" id="A0A917ZE36"/>
<dbReference type="SMART" id="SM00382">
    <property type="entry name" value="AAA"/>
    <property type="match status" value="1"/>
</dbReference>
<name>A0A917ZE36_9ACTN</name>
<feature type="region of interest" description="Disordered" evidence="3">
    <location>
        <begin position="258"/>
        <end position="288"/>
    </location>
</feature>
<gene>
    <name evidence="5" type="ORF">GCM10012280_05280</name>
</gene>
<dbReference type="GO" id="GO:0016887">
    <property type="term" value="F:ATP hydrolysis activity"/>
    <property type="evidence" value="ECO:0007669"/>
    <property type="project" value="InterPro"/>
</dbReference>
<dbReference type="InterPro" id="IPR003593">
    <property type="entry name" value="AAA+_ATPase"/>
</dbReference>
<dbReference type="InterPro" id="IPR003439">
    <property type="entry name" value="ABC_transporter-like_ATP-bd"/>
</dbReference>
<keyword evidence="2" id="KW-0067">ATP-binding</keyword>
<dbReference type="EMBL" id="BMMS01000002">
    <property type="protein sequence ID" value="GGO81325.1"/>
    <property type="molecule type" value="Genomic_DNA"/>
</dbReference>
<dbReference type="PROSITE" id="PS50893">
    <property type="entry name" value="ABC_TRANSPORTER_2"/>
    <property type="match status" value="1"/>
</dbReference>
<dbReference type="InterPro" id="IPR017871">
    <property type="entry name" value="ABC_transporter-like_CS"/>
</dbReference>
<dbReference type="Pfam" id="PF00005">
    <property type="entry name" value="ABC_tran"/>
    <property type="match status" value="1"/>
</dbReference>
<feature type="region of interest" description="Disordered" evidence="3">
    <location>
        <begin position="326"/>
        <end position="374"/>
    </location>
</feature>
<keyword evidence="6" id="KW-1185">Reference proteome</keyword>
<dbReference type="PANTHER" id="PTHR43038">
    <property type="entry name" value="ATP-BINDING CASSETTE, SUB-FAMILY H, MEMBER 1"/>
    <property type="match status" value="1"/>
</dbReference>
<dbReference type="GO" id="GO:0005524">
    <property type="term" value="F:ATP binding"/>
    <property type="evidence" value="ECO:0007669"/>
    <property type="project" value="UniProtKB-KW"/>
</dbReference>
<dbReference type="InterPro" id="IPR027417">
    <property type="entry name" value="P-loop_NTPase"/>
</dbReference>
<feature type="region of interest" description="Disordered" evidence="3">
    <location>
        <begin position="233"/>
        <end position="252"/>
    </location>
</feature>
<evidence type="ECO:0000256" key="2">
    <source>
        <dbReference type="ARBA" id="ARBA00022840"/>
    </source>
</evidence>
<dbReference type="SUPFAM" id="SSF52540">
    <property type="entry name" value="P-loop containing nucleoside triphosphate hydrolases"/>
    <property type="match status" value="1"/>
</dbReference>
<dbReference type="RefSeq" id="WP_229698103.1">
    <property type="nucleotide sequence ID" value="NZ_BMMS01000002.1"/>
</dbReference>
<dbReference type="CDD" id="cd03230">
    <property type="entry name" value="ABC_DR_subfamily_A"/>
    <property type="match status" value="1"/>
</dbReference>
<dbReference type="PANTHER" id="PTHR43038:SF7">
    <property type="entry name" value="ABC TRANSPORT SYSTEM ATP-BINDING PROTEIN"/>
    <property type="match status" value="1"/>
</dbReference>